<name>A0ABQ4Y3Q5_9ASTR</name>
<dbReference type="Proteomes" id="UP001151760">
    <property type="component" value="Unassembled WGS sequence"/>
</dbReference>
<gene>
    <name evidence="1" type="ORF">Tco_0705110</name>
</gene>
<sequence>MDDTRTMAQLLEAPIAGYEDAIVVPKISCGQFELKHGLLNLFKKQAILWEWQRRSSCPHPDHVNKHHLYGFEVPTSRVSAHSYQNLSSHHWAMFIEIISMVVQLLVIKLPLFSSSSSDSQSVSRKNFQAYVTGYDAVMWNMQTQVEREPEVTKDTMPPANNGSTKDIPPPVVPVVHHESISEPVNALVSASRPNQKASIPFHIQEIDFLLFEEAESFLALEDDPTSPKVDPTYYDPDGDILLLEAILNSDNSDPSPPSS</sequence>
<evidence type="ECO:0000313" key="1">
    <source>
        <dbReference type="EMBL" id="GJS72269.1"/>
    </source>
</evidence>
<organism evidence="1 2">
    <name type="scientific">Tanacetum coccineum</name>
    <dbReference type="NCBI Taxonomy" id="301880"/>
    <lineage>
        <taxon>Eukaryota</taxon>
        <taxon>Viridiplantae</taxon>
        <taxon>Streptophyta</taxon>
        <taxon>Embryophyta</taxon>
        <taxon>Tracheophyta</taxon>
        <taxon>Spermatophyta</taxon>
        <taxon>Magnoliopsida</taxon>
        <taxon>eudicotyledons</taxon>
        <taxon>Gunneridae</taxon>
        <taxon>Pentapetalae</taxon>
        <taxon>asterids</taxon>
        <taxon>campanulids</taxon>
        <taxon>Asterales</taxon>
        <taxon>Asteraceae</taxon>
        <taxon>Asteroideae</taxon>
        <taxon>Anthemideae</taxon>
        <taxon>Anthemidinae</taxon>
        <taxon>Tanacetum</taxon>
    </lineage>
</organism>
<evidence type="ECO:0008006" key="3">
    <source>
        <dbReference type="Google" id="ProtNLM"/>
    </source>
</evidence>
<comment type="caution">
    <text evidence="1">The sequence shown here is derived from an EMBL/GenBank/DDBJ whole genome shotgun (WGS) entry which is preliminary data.</text>
</comment>
<keyword evidence="2" id="KW-1185">Reference proteome</keyword>
<reference evidence="1" key="1">
    <citation type="journal article" date="2022" name="Int. J. Mol. Sci.">
        <title>Draft Genome of Tanacetum Coccineum: Genomic Comparison of Closely Related Tanacetum-Family Plants.</title>
        <authorList>
            <person name="Yamashiro T."/>
            <person name="Shiraishi A."/>
            <person name="Nakayama K."/>
            <person name="Satake H."/>
        </authorList>
    </citation>
    <scope>NUCLEOTIDE SEQUENCE</scope>
</reference>
<reference evidence="1" key="2">
    <citation type="submission" date="2022-01" db="EMBL/GenBank/DDBJ databases">
        <authorList>
            <person name="Yamashiro T."/>
            <person name="Shiraishi A."/>
            <person name="Satake H."/>
            <person name="Nakayama K."/>
        </authorList>
    </citation>
    <scope>NUCLEOTIDE SEQUENCE</scope>
</reference>
<accession>A0ABQ4Y3Q5</accession>
<dbReference type="EMBL" id="BQNB010010067">
    <property type="protein sequence ID" value="GJS72269.1"/>
    <property type="molecule type" value="Genomic_DNA"/>
</dbReference>
<evidence type="ECO:0000313" key="2">
    <source>
        <dbReference type="Proteomes" id="UP001151760"/>
    </source>
</evidence>
<proteinExistence type="predicted"/>
<protein>
    <recommendedName>
        <fullName evidence="3">Reverse transcriptase domain-containing protein</fullName>
    </recommendedName>
</protein>